<sequence>MPYTNRHPSVSHFKPLFQYGHLPPDLQEISAASATLAEFAVHRLNDGPELAAGLRKLLEAKDCFVRQAVLDREEPADG</sequence>
<accession>A0A2H4P9W1</accession>
<dbReference type="EMBL" id="MG198783">
    <property type="protein sequence ID" value="ATW59018.1"/>
    <property type="molecule type" value="Genomic_DNA"/>
</dbReference>
<proteinExistence type="predicted"/>
<keyword evidence="2" id="KW-1185">Reference proteome</keyword>
<protein>
    <submittedName>
        <fullName evidence="1">Uncharacterized protein</fullName>
    </submittedName>
</protein>
<organism evidence="1 2">
    <name type="scientific">Gordonia phage Mahdia</name>
    <dbReference type="NCBI Taxonomy" id="2047873"/>
    <lineage>
        <taxon>Viruses</taxon>
        <taxon>Duplodnaviria</taxon>
        <taxon>Heunggongvirae</taxon>
        <taxon>Uroviricota</taxon>
        <taxon>Caudoviricetes</taxon>
        <taxon>Gustavvirus</taxon>
        <taxon>Gustavvirus mahdia</taxon>
    </lineage>
</organism>
<name>A0A2H4P9W1_9CAUD</name>
<dbReference type="OrthoDB" id="27181at10239"/>
<gene>
    <name evidence="1" type="ORF">PBI_MAHDIA_19</name>
</gene>
<dbReference type="Proteomes" id="UP000240384">
    <property type="component" value="Segment"/>
</dbReference>
<evidence type="ECO:0000313" key="2">
    <source>
        <dbReference type="Proteomes" id="UP000240384"/>
    </source>
</evidence>
<reference evidence="2" key="1">
    <citation type="submission" date="2017-10" db="EMBL/GenBank/DDBJ databases">
        <authorList>
            <person name="Banno H."/>
            <person name="Chua N.-H."/>
        </authorList>
    </citation>
    <scope>NUCLEOTIDE SEQUENCE [LARGE SCALE GENOMIC DNA]</scope>
</reference>
<evidence type="ECO:0000313" key="1">
    <source>
        <dbReference type="EMBL" id="ATW59018.1"/>
    </source>
</evidence>